<organism evidence="2 3">
    <name type="scientific">Gracilibacillus thailandensis</name>
    <dbReference type="NCBI Taxonomy" id="563735"/>
    <lineage>
        <taxon>Bacteria</taxon>
        <taxon>Bacillati</taxon>
        <taxon>Bacillota</taxon>
        <taxon>Bacilli</taxon>
        <taxon>Bacillales</taxon>
        <taxon>Bacillaceae</taxon>
        <taxon>Gracilibacillus</taxon>
    </lineage>
</organism>
<keyword evidence="3" id="KW-1185">Reference proteome</keyword>
<evidence type="ECO:0000313" key="3">
    <source>
        <dbReference type="Proteomes" id="UP000435187"/>
    </source>
</evidence>
<dbReference type="Proteomes" id="UP000435187">
    <property type="component" value="Unassembled WGS sequence"/>
</dbReference>
<feature type="coiled-coil region" evidence="1">
    <location>
        <begin position="40"/>
        <end position="93"/>
    </location>
</feature>
<proteinExistence type="predicted"/>
<comment type="caution">
    <text evidence="2">The sequence shown here is derived from an EMBL/GenBank/DDBJ whole genome shotgun (WGS) entry which is preliminary data.</text>
</comment>
<keyword evidence="1" id="KW-0175">Coiled coil</keyword>
<name>A0A6N7QWS3_9BACI</name>
<gene>
    <name evidence="2" type="ORF">GH885_09390</name>
</gene>
<dbReference type="Pfam" id="PF10925">
    <property type="entry name" value="DUF2680"/>
    <property type="match status" value="1"/>
</dbReference>
<accession>A0A6N7QWS3</accession>
<dbReference type="AlphaFoldDB" id="A0A6N7QWS3"/>
<dbReference type="InterPro" id="IPR024485">
    <property type="entry name" value="DUF2680"/>
</dbReference>
<evidence type="ECO:0000256" key="1">
    <source>
        <dbReference type="SAM" id="Coils"/>
    </source>
</evidence>
<evidence type="ECO:0000313" key="2">
    <source>
        <dbReference type="EMBL" id="MRI66563.1"/>
    </source>
</evidence>
<dbReference type="EMBL" id="WJEE01000017">
    <property type="protein sequence ID" value="MRI66563.1"/>
    <property type="molecule type" value="Genomic_DNA"/>
</dbReference>
<reference evidence="2 3" key="1">
    <citation type="submission" date="2019-10" db="EMBL/GenBank/DDBJ databases">
        <title>Gracilibacillus salitolerans sp. nov., a moderate halophile isolated from a saline soil in northwest China.</title>
        <authorList>
            <person name="Gan L."/>
        </authorList>
    </citation>
    <scope>NUCLEOTIDE SEQUENCE [LARGE SCALE GENOMIC DNA]</scope>
    <source>
        <strain evidence="2 3">TP2-8</strain>
    </source>
</reference>
<protein>
    <submittedName>
        <fullName evidence="2">DUF2680 domain-containing protein</fullName>
    </submittedName>
</protein>
<sequence>MGKRSVNKLRKFFIACILTISIGGLFLSSVQAETEEVKLSDEQIDEIKTLKQKVMEKEKQIIKKYVEYGVFPEEKGQKIIQHMEKKYEKLQENNFIPKWDHKHHMKHDNEN</sequence>